<proteinExistence type="predicted"/>
<dbReference type="InterPro" id="IPR036709">
    <property type="entry name" value="Autotransporte_beta_dom_sf"/>
</dbReference>
<reference evidence="3 4" key="1">
    <citation type="submission" date="2020-02" db="EMBL/GenBank/DDBJ databases">
        <title>Broccoli isolated Pseudomonas sp.</title>
        <authorList>
            <person name="Fujikawa T."/>
            <person name="Sawada H."/>
        </authorList>
    </citation>
    <scope>NUCLEOTIDE SEQUENCE [LARGE SCALE GENOMIC DNA]</scope>
    <source>
        <strain evidence="3 4">MAFF212427</strain>
    </source>
</reference>
<sequence>DAGGNGGHGGVGVAASGLQLSNQNTITGGNGGAGGSSTTPFPSTIASGGNGAAAVTGNTFTLINDGSVIGGSGGSAGTTMMPTSGGSGGLGGAAVSGDDFVVLNNGIIRGGAAGSSSFMSAGAQGGVGISGSNFEVHNATGATISAGSSSSSLMVMPNGAPAIQSSGGSTVYNAGTITGGTGGIGLPSVSQAILFAGGNNTLVLENGSVIQGGVSAGSTDTLALGGASDSTFNVSALNSQYVGFDTFDKRDSSTWTLSGDSTGTSINQWNVKQGTLRTLNNTTLKGNVTVQQGAALQLGHTVIKGNLSNNGTLQLGHTTTPHTFVSVDGNFSQGSNGVYRIAAQSNDSEGGYSRLHASGNATLAGSAVVDVAQVNSLAIGQSLDSVVRAGGTLNGNFSKVTDNSALFDFKSVATNGTGGKVDLQVVQGKTIIDIIDPPTPGGNGGDDDEPAIRSNKPARGAAQTLDTIIGRGTQNAGMQQVITSLGKLSTAQQVSDAVSQTVPLLAGGSQAAAGAALSAVSDVVGARVSQGRGLSSGDEVLGEREVWVKTFGSWADQNERNGVSGFEVNSQGIIFGADAAISPQSRMGLAFAYANSDIDGDSKSAPNSADMDLFQLIGYGSYDLDDATQLSYQLDYGQGRTDGKRQILFMGTEAKAKYDTQIVHAGVALGHTLRLGEATELTPSVRADYTWVEDESYRETGAGALNLNVDRRNSESLVLGADAELVHLFSDRLSTRLKLGVGYDTLGERASLTSAYAGEPGLSFRTQGLDASPWLGRGGVGVSYRVTDSTELSADYDAEYREDFLNQSASLKVRWAF</sequence>
<feature type="region of interest" description="Disordered" evidence="1">
    <location>
        <begin position="436"/>
        <end position="460"/>
    </location>
</feature>
<dbReference type="Proteomes" id="UP000482634">
    <property type="component" value="Unassembled WGS sequence"/>
</dbReference>
<dbReference type="SUPFAM" id="SSF103515">
    <property type="entry name" value="Autotransporter"/>
    <property type="match status" value="1"/>
</dbReference>
<dbReference type="PROSITE" id="PS51208">
    <property type="entry name" value="AUTOTRANSPORTER"/>
    <property type="match status" value="1"/>
</dbReference>
<dbReference type="RefSeq" id="WP_163948464.1">
    <property type="nucleotide sequence ID" value="NZ_JAAHBU010000314.1"/>
</dbReference>
<keyword evidence="4" id="KW-1185">Reference proteome</keyword>
<evidence type="ECO:0000256" key="1">
    <source>
        <dbReference type="SAM" id="MobiDB-lite"/>
    </source>
</evidence>
<protein>
    <submittedName>
        <fullName evidence="3">Autotransporter domain-containing protein</fullName>
    </submittedName>
</protein>
<feature type="domain" description="Autotransporter" evidence="2">
    <location>
        <begin position="539"/>
        <end position="817"/>
    </location>
</feature>
<dbReference type="SMART" id="SM00869">
    <property type="entry name" value="Autotransporter"/>
    <property type="match status" value="1"/>
</dbReference>
<gene>
    <name evidence="3" type="ORF">G3436_19885</name>
</gene>
<organism evidence="3 4">
    <name type="scientific">Pseudomonas brassicae</name>
    <dbReference type="NCBI Taxonomy" id="2708063"/>
    <lineage>
        <taxon>Bacteria</taxon>
        <taxon>Pseudomonadati</taxon>
        <taxon>Pseudomonadota</taxon>
        <taxon>Gammaproteobacteria</taxon>
        <taxon>Pseudomonadales</taxon>
        <taxon>Pseudomonadaceae</taxon>
        <taxon>Pseudomonas</taxon>
    </lineage>
</organism>
<dbReference type="EMBL" id="JAAHBU010000314">
    <property type="protein sequence ID" value="NER65711.1"/>
    <property type="molecule type" value="Genomic_DNA"/>
</dbReference>
<dbReference type="InterPro" id="IPR005546">
    <property type="entry name" value="Autotransporte_beta"/>
</dbReference>
<evidence type="ECO:0000313" key="4">
    <source>
        <dbReference type="Proteomes" id="UP000482634"/>
    </source>
</evidence>
<dbReference type="AlphaFoldDB" id="A0A6B3NX58"/>
<accession>A0A6B3NX58</accession>
<evidence type="ECO:0000313" key="3">
    <source>
        <dbReference type="EMBL" id="NER65711.1"/>
    </source>
</evidence>
<dbReference type="Pfam" id="PF03797">
    <property type="entry name" value="Autotransporter"/>
    <property type="match status" value="1"/>
</dbReference>
<evidence type="ECO:0000259" key="2">
    <source>
        <dbReference type="PROSITE" id="PS51208"/>
    </source>
</evidence>
<comment type="caution">
    <text evidence="3">The sequence shown here is derived from an EMBL/GenBank/DDBJ whole genome shotgun (WGS) entry which is preliminary data.</text>
</comment>
<name>A0A6B3NX58_9PSED</name>
<feature type="non-terminal residue" evidence="3">
    <location>
        <position position="1"/>
    </location>
</feature>
<dbReference type="Gene3D" id="2.40.128.130">
    <property type="entry name" value="Autotransporter beta-domain"/>
    <property type="match status" value="1"/>
</dbReference>